<comment type="caution">
    <text evidence="6">The sequence shown here is derived from an EMBL/GenBank/DDBJ whole genome shotgun (WGS) entry which is preliminary data.</text>
</comment>
<name>A0AA35WVD8_GEOBA</name>
<dbReference type="InterPro" id="IPR007588">
    <property type="entry name" value="Znf_FLYWCH"/>
</dbReference>
<evidence type="ECO:0000256" key="2">
    <source>
        <dbReference type="ARBA" id="ARBA00022771"/>
    </source>
</evidence>
<feature type="compositionally biased region" description="Acidic residues" evidence="4">
    <location>
        <begin position="47"/>
        <end position="59"/>
    </location>
</feature>
<accession>A0AA35WVD8</accession>
<keyword evidence="3" id="KW-0862">Zinc</keyword>
<feature type="compositionally biased region" description="Low complexity" evidence="4">
    <location>
        <begin position="70"/>
        <end position="81"/>
    </location>
</feature>
<evidence type="ECO:0000313" key="7">
    <source>
        <dbReference type="Proteomes" id="UP001174909"/>
    </source>
</evidence>
<feature type="region of interest" description="Disordered" evidence="4">
    <location>
        <begin position="1"/>
        <end position="90"/>
    </location>
</feature>
<evidence type="ECO:0000256" key="1">
    <source>
        <dbReference type="ARBA" id="ARBA00022723"/>
    </source>
</evidence>
<reference evidence="6" key="1">
    <citation type="submission" date="2023-03" db="EMBL/GenBank/DDBJ databases">
        <authorList>
            <person name="Steffen K."/>
            <person name="Cardenas P."/>
        </authorList>
    </citation>
    <scope>NUCLEOTIDE SEQUENCE</scope>
</reference>
<evidence type="ECO:0000313" key="6">
    <source>
        <dbReference type="EMBL" id="CAI8030296.1"/>
    </source>
</evidence>
<gene>
    <name evidence="6" type="ORF">GBAR_LOCUS17176</name>
</gene>
<dbReference type="AlphaFoldDB" id="A0AA35WVD8"/>
<keyword evidence="1" id="KW-0479">Metal-binding</keyword>
<keyword evidence="2" id="KW-0863">Zinc-finger</keyword>
<dbReference type="Gene3D" id="2.20.25.240">
    <property type="match status" value="1"/>
</dbReference>
<dbReference type="Gene3D" id="1.10.10.60">
    <property type="entry name" value="Homeodomain-like"/>
    <property type="match status" value="1"/>
</dbReference>
<protein>
    <recommendedName>
        <fullName evidence="5">FLYWCH-type domain-containing protein</fullName>
    </recommendedName>
</protein>
<dbReference type="Pfam" id="PF04500">
    <property type="entry name" value="FLYWCH"/>
    <property type="match status" value="1"/>
</dbReference>
<feature type="domain" description="FLYWCH-type" evidence="5">
    <location>
        <begin position="180"/>
        <end position="240"/>
    </location>
</feature>
<keyword evidence="7" id="KW-1185">Reference proteome</keyword>
<evidence type="ECO:0000259" key="5">
    <source>
        <dbReference type="Pfam" id="PF04500"/>
    </source>
</evidence>
<dbReference type="Proteomes" id="UP001174909">
    <property type="component" value="Unassembled WGS sequence"/>
</dbReference>
<feature type="compositionally biased region" description="Polar residues" evidence="4">
    <location>
        <begin position="1"/>
        <end position="14"/>
    </location>
</feature>
<dbReference type="EMBL" id="CASHTH010002466">
    <property type="protein sequence ID" value="CAI8030296.1"/>
    <property type="molecule type" value="Genomic_DNA"/>
</dbReference>
<feature type="compositionally biased region" description="Low complexity" evidence="4">
    <location>
        <begin position="21"/>
        <end position="35"/>
    </location>
</feature>
<dbReference type="GO" id="GO:0008270">
    <property type="term" value="F:zinc ion binding"/>
    <property type="evidence" value="ECO:0007669"/>
    <property type="project" value="UniProtKB-KW"/>
</dbReference>
<evidence type="ECO:0000256" key="3">
    <source>
        <dbReference type="ARBA" id="ARBA00022833"/>
    </source>
</evidence>
<proteinExistence type="predicted"/>
<evidence type="ECO:0000256" key="4">
    <source>
        <dbReference type="SAM" id="MobiDB-lite"/>
    </source>
</evidence>
<organism evidence="6 7">
    <name type="scientific">Geodia barretti</name>
    <name type="common">Barrett's horny sponge</name>
    <dbReference type="NCBI Taxonomy" id="519541"/>
    <lineage>
        <taxon>Eukaryota</taxon>
        <taxon>Metazoa</taxon>
        <taxon>Porifera</taxon>
        <taxon>Demospongiae</taxon>
        <taxon>Heteroscleromorpha</taxon>
        <taxon>Tetractinellida</taxon>
        <taxon>Astrophorina</taxon>
        <taxon>Geodiidae</taxon>
        <taxon>Geodia</taxon>
    </lineage>
</organism>
<sequence length="374" mass="41111">MSFASETTTDQGSLSDVVHEGTSSRASATSSSGASCQQDGDLGGDGSESESYVEVEQLGDDGGSAPPGFPSLTTPTVLTSPAPSPPCNGNVVRHVTKRTLITLHQRSVLEEYYRNGMTSASQQLAEVHELVAAKTGLDITVVRRRRVIMESVDREHQQPMEVKPHQQPVEIKEDPTEVRYVLTQKGGQALLYGGHCFYKVRDGENRKTFWRCSKYRTESCEVRVTTLEDQVVGIRGQHKHPAENNSDRIRASSETQLNWIRNRRRPNAAKMAEKLAEKIAPYTIAATSSLPSQLPTLIHSNPTSLPTLTTFPHPMVVTTTNHHHNLATPGLIRVTDTAPHIPVIPFGSHLTGPEAKRICLDHNIHHSKLSLFSL</sequence>